<keyword evidence="4" id="KW-1185">Reference proteome</keyword>
<dbReference type="KEGG" id="adv:DJ533_03430"/>
<dbReference type="EMBL" id="CP029397">
    <property type="protein sequence ID" value="AWL27709.1"/>
    <property type="molecule type" value="Genomic_DNA"/>
</dbReference>
<sequence>MFKSMKLKTLCLSGCVFLNTQFVYAGSGSVSLKSEITLEPACLINQKNALQGEHIPQLGLLDFGEQGSAFTHASAILSNEFNNAISILCPEGSHVKVVFNAGLNATQVPPQFAAEYQRAMANGAGEYIAYQIYENNKAGKVLTPEASLDFLGGDEYVFRIYAEAVNLQSLSKGEYSDQITISVNF</sequence>
<dbReference type="AlphaFoldDB" id="A0A2S2F9T0"/>
<feature type="signal peptide" evidence="1">
    <location>
        <begin position="1"/>
        <end position="25"/>
    </location>
</feature>
<dbReference type="Proteomes" id="UP000245977">
    <property type="component" value="Chromosome"/>
</dbReference>
<accession>A0A2S2F9T0</accession>
<dbReference type="InterPro" id="IPR053167">
    <property type="entry name" value="Spore_coat_component"/>
</dbReference>
<evidence type="ECO:0000256" key="1">
    <source>
        <dbReference type="SAM" id="SignalP"/>
    </source>
</evidence>
<dbReference type="OrthoDB" id="6683671at2"/>
<dbReference type="Pfam" id="PF05229">
    <property type="entry name" value="SCPU"/>
    <property type="match status" value="1"/>
</dbReference>
<gene>
    <name evidence="3" type="ORF">DJ533_03430</name>
</gene>
<protein>
    <recommendedName>
        <fullName evidence="2">Spore coat protein U/FanG domain-containing protein</fullName>
    </recommendedName>
</protein>
<dbReference type="InterPro" id="IPR007893">
    <property type="entry name" value="Spore_coat_U/FanG"/>
</dbReference>
<proteinExistence type="predicted"/>
<dbReference type="PANTHER" id="PTHR37089:SF3">
    <property type="entry name" value="EXPORTED PROTEIN"/>
    <property type="match status" value="1"/>
</dbReference>
<dbReference type="PANTHER" id="PTHR37089">
    <property type="entry name" value="PROTEIN U-RELATED"/>
    <property type="match status" value="1"/>
</dbReference>
<feature type="domain" description="Spore coat protein U/FanG" evidence="2">
    <location>
        <begin position="32"/>
        <end position="181"/>
    </location>
</feature>
<evidence type="ECO:0000313" key="3">
    <source>
        <dbReference type="EMBL" id="AWL27709.1"/>
    </source>
</evidence>
<evidence type="ECO:0000313" key="4">
    <source>
        <dbReference type="Proteomes" id="UP000245977"/>
    </source>
</evidence>
<organism evidence="3 4">
    <name type="scientific">Acinetobacter defluvii</name>
    <dbReference type="NCBI Taxonomy" id="1871111"/>
    <lineage>
        <taxon>Bacteria</taxon>
        <taxon>Pseudomonadati</taxon>
        <taxon>Pseudomonadota</taxon>
        <taxon>Gammaproteobacteria</taxon>
        <taxon>Moraxellales</taxon>
        <taxon>Moraxellaceae</taxon>
        <taxon>Acinetobacter</taxon>
    </lineage>
</organism>
<feature type="chain" id="PRO_5015484011" description="Spore coat protein U/FanG domain-containing protein" evidence="1">
    <location>
        <begin position="26"/>
        <end position="185"/>
    </location>
</feature>
<dbReference type="RefSeq" id="WP_065993233.1">
    <property type="nucleotide sequence ID" value="NZ_CP029397.2"/>
</dbReference>
<keyword evidence="1" id="KW-0732">Signal</keyword>
<name>A0A2S2F9T0_9GAMM</name>
<evidence type="ECO:0000259" key="2">
    <source>
        <dbReference type="Pfam" id="PF05229"/>
    </source>
</evidence>
<dbReference type="STRING" id="1871111.GCA_001704615_02139"/>
<reference evidence="3" key="1">
    <citation type="submission" date="2019-08" db="EMBL/GenBank/DDBJ databases">
        <title>The complete genome of Acinetobacter defluvii strain WCHAD010030.</title>
        <authorList>
            <person name="Hu Y."/>
            <person name="Qin J."/>
            <person name="Feng Y."/>
            <person name="Zong Z."/>
        </authorList>
    </citation>
    <scope>NUCLEOTIDE SEQUENCE</scope>
    <source>
        <strain evidence="3">WCHA30</strain>
    </source>
</reference>